<dbReference type="AlphaFoldDB" id="A0A853A227"/>
<evidence type="ECO:0000256" key="1">
    <source>
        <dbReference type="SAM" id="MobiDB-lite"/>
    </source>
</evidence>
<dbReference type="PROSITE" id="PS51708">
    <property type="entry name" value="CHAD"/>
    <property type="match status" value="1"/>
</dbReference>
<feature type="domain" description="CHAD" evidence="2">
    <location>
        <begin position="17"/>
        <end position="390"/>
    </location>
</feature>
<sequence>MHDDGPPGRRSLPGADAVPSGALLHEYLTAQAAEFLRRLPRLREEPAGLAAMLVTMRRIDSCLTAFSALFDHLWAQGLRDELDEMSAALSQEERTASRLGRLLQGLDRLSGTVPVGADQRHAGHPGHGSAAAGLDGVALVGEPVDSGGRGAWGERGGATAPLVPAARRSGRRAGTAPEPSQGGPVVGLADHPGVPKARILLTRRSGVTRERAHTDSLRLMHSERFHALADRMAMLTTDVPFTPAADLPARSALLPLIAEAHRKLVAQVGLLPLGDAATPYNGQGLTPAHQDADWRRTHLLAERCLDAAEACRPAFGGSLADLCRALGALTRLLELHRQAVDAAEAAALAARAPRITPETAYALGVLHADQRRDVERARYAFGLLWPDVAAADWLHWEFPDATRR</sequence>
<evidence type="ECO:0000259" key="2">
    <source>
        <dbReference type="PROSITE" id="PS51708"/>
    </source>
</evidence>
<feature type="region of interest" description="Disordered" evidence="1">
    <location>
        <begin position="165"/>
        <end position="191"/>
    </location>
</feature>
<dbReference type="EMBL" id="JACBZD010000002">
    <property type="protein sequence ID" value="NYI07510.1"/>
    <property type="molecule type" value="Genomic_DNA"/>
</dbReference>
<evidence type="ECO:0000313" key="3">
    <source>
        <dbReference type="EMBL" id="NYI07510.1"/>
    </source>
</evidence>
<dbReference type="Gene3D" id="1.40.20.10">
    <property type="entry name" value="CHAD domain"/>
    <property type="match status" value="1"/>
</dbReference>
<gene>
    <name evidence="3" type="ORF">FHU37_004539</name>
</gene>
<keyword evidence="4" id="KW-1185">Reference proteome</keyword>
<protein>
    <recommendedName>
        <fullName evidence="2">CHAD domain-containing protein</fullName>
    </recommendedName>
</protein>
<comment type="caution">
    <text evidence="3">The sequence shown here is derived from an EMBL/GenBank/DDBJ whole genome shotgun (WGS) entry which is preliminary data.</text>
</comment>
<reference evidence="3 4" key="1">
    <citation type="submission" date="2020-07" db="EMBL/GenBank/DDBJ databases">
        <title>Sequencing the genomes of 1000 actinobacteria strains.</title>
        <authorList>
            <person name="Klenk H.-P."/>
        </authorList>
    </citation>
    <scope>NUCLEOTIDE SEQUENCE [LARGE SCALE GENOMIC DNA]</scope>
    <source>
        <strain evidence="3 4">DSM 42178</strain>
    </source>
</reference>
<name>A0A853A227_9ACTN</name>
<dbReference type="InterPro" id="IPR007899">
    <property type="entry name" value="CHAD_dom"/>
</dbReference>
<proteinExistence type="predicted"/>
<organism evidence="3 4">
    <name type="scientific">Allostreptomyces psammosilenae</name>
    <dbReference type="NCBI Taxonomy" id="1892865"/>
    <lineage>
        <taxon>Bacteria</taxon>
        <taxon>Bacillati</taxon>
        <taxon>Actinomycetota</taxon>
        <taxon>Actinomycetes</taxon>
        <taxon>Kitasatosporales</taxon>
        <taxon>Streptomycetaceae</taxon>
        <taxon>Allostreptomyces</taxon>
    </lineage>
</organism>
<dbReference type="RefSeq" id="WP_179816505.1">
    <property type="nucleotide sequence ID" value="NZ_JACBZD010000002.1"/>
</dbReference>
<dbReference type="Proteomes" id="UP000567795">
    <property type="component" value="Unassembled WGS sequence"/>
</dbReference>
<dbReference type="Pfam" id="PF05235">
    <property type="entry name" value="CHAD"/>
    <property type="match status" value="1"/>
</dbReference>
<evidence type="ECO:0000313" key="4">
    <source>
        <dbReference type="Proteomes" id="UP000567795"/>
    </source>
</evidence>
<dbReference type="InterPro" id="IPR038186">
    <property type="entry name" value="CHAD_dom_sf"/>
</dbReference>
<accession>A0A853A227</accession>